<feature type="transmembrane region" description="Helical" evidence="10">
    <location>
        <begin position="379"/>
        <end position="399"/>
    </location>
</feature>
<evidence type="ECO:0000256" key="5">
    <source>
        <dbReference type="ARBA" id="ARBA00022475"/>
    </source>
</evidence>
<dbReference type="GO" id="GO:0015297">
    <property type="term" value="F:antiporter activity"/>
    <property type="evidence" value="ECO:0007669"/>
    <property type="project" value="InterPro"/>
</dbReference>
<feature type="transmembrane region" description="Helical" evidence="10">
    <location>
        <begin position="154"/>
        <end position="174"/>
    </location>
</feature>
<feature type="transmembrane region" description="Helical" evidence="10">
    <location>
        <begin position="82"/>
        <end position="103"/>
    </location>
</feature>
<proteinExistence type="inferred from homology"/>
<dbReference type="EMBL" id="DVGZ01000090">
    <property type="protein sequence ID" value="HIR47648.1"/>
    <property type="molecule type" value="Genomic_DNA"/>
</dbReference>
<keyword evidence="8 10" id="KW-0472">Membrane</keyword>
<protein>
    <recommendedName>
        <fullName evidence="3">Multidrug export protein MepA</fullName>
    </recommendedName>
</protein>
<keyword evidence="4" id="KW-0813">Transport</keyword>
<dbReference type="InterPro" id="IPR051327">
    <property type="entry name" value="MATE_MepA_subfamily"/>
</dbReference>
<sequence length="431" mass="46070">MIEKQLRRYLLPNILAMAGTSCYVLADTFFISAAQGSDGITALNLVLPVYGLMFAIGSMIGIGSATRYSLSKSLGTGDHDKYFSNAILWAFLFSLIFVFIGIFCPDALLRMLGADDAILAVGLPYTRIFLCFAPFFLTSYTFTAFVRNDGSPKIAMTATLLSGIFNIVFDYLLMFPLGMGMVGAALATGVSPIVSITISMAHYLSKRNTVRFVWAVPSVRKLFLACQLGVAAFVGEISSGVTTMVFNFLLLGLGGNLAVAAYGVVANTALVGTGLLNGVSQGLQPLASENYGKGDQDAQRRIYRHSLQIALLIAVLLVAFVVLFADAVVSAFNSEQSAELAAYAVPGIRVYFCGFLFAAVNIVKSGFLSAVGKGKESSIIAISRGVVAIVVFAFLLSRLFGMPGVWLAFPVSELFTLLLGFVLQKKQPHIS</sequence>
<keyword evidence="7 10" id="KW-1133">Transmembrane helix</keyword>
<evidence type="ECO:0000313" key="12">
    <source>
        <dbReference type="Proteomes" id="UP000824242"/>
    </source>
</evidence>
<dbReference type="NCBIfam" id="TIGR00797">
    <property type="entry name" value="matE"/>
    <property type="match status" value="1"/>
</dbReference>
<organism evidence="11 12">
    <name type="scientific">Candidatus Caccousia avicola</name>
    <dbReference type="NCBI Taxonomy" id="2840721"/>
    <lineage>
        <taxon>Bacteria</taxon>
        <taxon>Bacillati</taxon>
        <taxon>Bacillota</taxon>
        <taxon>Clostridia</taxon>
        <taxon>Eubacteriales</taxon>
        <taxon>Oscillospiraceae</taxon>
        <taxon>Oscillospiraceae incertae sedis</taxon>
        <taxon>Candidatus Caccousia</taxon>
    </lineage>
</organism>
<dbReference type="Proteomes" id="UP000824242">
    <property type="component" value="Unassembled WGS sequence"/>
</dbReference>
<evidence type="ECO:0000256" key="2">
    <source>
        <dbReference type="ARBA" id="ARBA00008417"/>
    </source>
</evidence>
<dbReference type="InterPro" id="IPR048279">
    <property type="entry name" value="MdtK-like"/>
</dbReference>
<comment type="caution">
    <text evidence="11">The sequence shown here is derived from an EMBL/GenBank/DDBJ whole genome shotgun (WGS) entry which is preliminary data.</text>
</comment>
<dbReference type="GO" id="GO:0046677">
    <property type="term" value="P:response to antibiotic"/>
    <property type="evidence" value="ECO:0007669"/>
    <property type="project" value="UniProtKB-KW"/>
</dbReference>
<dbReference type="GO" id="GO:0005886">
    <property type="term" value="C:plasma membrane"/>
    <property type="evidence" value="ECO:0007669"/>
    <property type="project" value="UniProtKB-SubCell"/>
</dbReference>
<feature type="transmembrane region" description="Helical" evidence="10">
    <location>
        <begin position="180"/>
        <end position="201"/>
    </location>
</feature>
<dbReference type="GO" id="GO:0042910">
    <property type="term" value="F:xenobiotic transmembrane transporter activity"/>
    <property type="evidence" value="ECO:0007669"/>
    <property type="project" value="InterPro"/>
</dbReference>
<evidence type="ECO:0000313" key="11">
    <source>
        <dbReference type="EMBL" id="HIR47648.1"/>
    </source>
</evidence>
<dbReference type="InterPro" id="IPR002528">
    <property type="entry name" value="MATE_fam"/>
</dbReference>
<evidence type="ECO:0000256" key="4">
    <source>
        <dbReference type="ARBA" id="ARBA00022448"/>
    </source>
</evidence>
<dbReference type="PANTHER" id="PTHR43823">
    <property type="entry name" value="SPORULATION PROTEIN YKVU"/>
    <property type="match status" value="1"/>
</dbReference>
<dbReference type="InterPro" id="IPR045070">
    <property type="entry name" value="MATE_MepA-like"/>
</dbReference>
<dbReference type="PROSITE" id="PS51257">
    <property type="entry name" value="PROKAR_LIPOPROTEIN"/>
    <property type="match status" value="1"/>
</dbReference>
<evidence type="ECO:0000256" key="9">
    <source>
        <dbReference type="ARBA" id="ARBA00023251"/>
    </source>
</evidence>
<name>A0A9D1AQD4_9FIRM</name>
<dbReference type="Pfam" id="PF01554">
    <property type="entry name" value="MatE"/>
    <property type="match status" value="2"/>
</dbReference>
<reference evidence="11" key="1">
    <citation type="submission" date="2020-10" db="EMBL/GenBank/DDBJ databases">
        <authorList>
            <person name="Gilroy R."/>
        </authorList>
    </citation>
    <scope>NUCLEOTIDE SEQUENCE</scope>
    <source>
        <strain evidence="11">ChiSxjej1B13-7958</strain>
    </source>
</reference>
<dbReference type="CDD" id="cd13143">
    <property type="entry name" value="MATE_MepA_like"/>
    <property type="match status" value="1"/>
</dbReference>
<gene>
    <name evidence="11" type="ORF">IAB89_08355</name>
</gene>
<feature type="transmembrane region" description="Helical" evidence="10">
    <location>
        <begin position="348"/>
        <end position="367"/>
    </location>
</feature>
<reference evidence="11" key="2">
    <citation type="journal article" date="2021" name="PeerJ">
        <title>Extensive microbial diversity within the chicken gut microbiome revealed by metagenomics and culture.</title>
        <authorList>
            <person name="Gilroy R."/>
            <person name="Ravi A."/>
            <person name="Getino M."/>
            <person name="Pursley I."/>
            <person name="Horton D.L."/>
            <person name="Alikhan N.F."/>
            <person name="Baker D."/>
            <person name="Gharbi K."/>
            <person name="Hall N."/>
            <person name="Watson M."/>
            <person name="Adriaenssens E.M."/>
            <person name="Foster-Nyarko E."/>
            <person name="Jarju S."/>
            <person name="Secka A."/>
            <person name="Antonio M."/>
            <person name="Oren A."/>
            <person name="Chaudhuri R.R."/>
            <person name="La Ragione R."/>
            <person name="Hildebrand F."/>
            <person name="Pallen M.J."/>
        </authorList>
    </citation>
    <scope>NUCLEOTIDE SEQUENCE</scope>
    <source>
        <strain evidence="11">ChiSxjej1B13-7958</strain>
    </source>
</reference>
<comment type="similarity">
    <text evidence="2">Belongs to the multi antimicrobial extrusion (MATE) (TC 2.A.66.1) family. MepA subfamily.</text>
</comment>
<keyword evidence="6 10" id="KW-0812">Transmembrane</keyword>
<feature type="transmembrane region" description="Helical" evidence="10">
    <location>
        <begin position="309"/>
        <end position="328"/>
    </location>
</feature>
<evidence type="ECO:0000256" key="6">
    <source>
        <dbReference type="ARBA" id="ARBA00022692"/>
    </source>
</evidence>
<feature type="transmembrane region" description="Helical" evidence="10">
    <location>
        <begin position="45"/>
        <end position="70"/>
    </location>
</feature>
<feature type="transmembrane region" description="Helical" evidence="10">
    <location>
        <begin position="405"/>
        <end position="423"/>
    </location>
</feature>
<comment type="subcellular location">
    <subcellularLocation>
        <location evidence="1">Cell membrane</location>
        <topology evidence="1">Multi-pass membrane protein</topology>
    </subcellularLocation>
</comment>
<dbReference type="PANTHER" id="PTHR43823:SF3">
    <property type="entry name" value="MULTIDRUG EXPORT PROTEIN MEPA"/>
    <property type="match status" value="1"/>
</dbReference>
<evidence type="ECO:0000256" key="10">
    <source>
        <dbReference type="SAM" id="Phobius"/>
    </source>
</evidence>
<dbReference type="PIRSF" id="PIRSF006603">
    <property type="entry name" value="DinF"/>
    <property type="match status" value="1"/>
</dbReference>
<keyword evidence="9" id="KW-0046">Antibiotic resistance</keyword>
<accession>A0A9D1AQD4</accession>
<dbReference type="AlphaFoldDB" id="A0A9D1AQD4"/>
<evidence type="ECO:0000256" key="7">
    <source>
        <dbReference type="ARBA" id="ARBA00022989"/>
    </source>
</evidence>
<keyword evidence="5" id="KW-1003">Cell membrane</keyword>
<feature type="transmembrane region" description="Helical" evidence="10">
    <location>
        <begin position="123"/>
        <end position="142"/>
    </location>
</feature>
<evidence type="ECO:0000256" key="1">
    <source>
        <dbReference type="ARBA" id="ARBA00004651"/>
    </source>
</evidence>
<evidence type="ECO:0000256" key="3">
    <source>
        <dbReference type="ARBA" id="ARBA00022106"/>
    </source>
</evidence>
<feature type="transmembrane region" description="Helical" evidence="10">
    <location>
        <begin position="222"/>
        <end position="251"/>
    </location>
</feature>
<evidence type="ECO:0000256" key="8">
    <source>
        <dbReference type="ARBA" id="ARBA00023136"/>
    </source>
</evidence>
<feature type="transmembrane region" description="Helical" evidence="10">
    <location>
        <begin position="12"/>
        <end position="33"/>
    </location>
</feature>